<dbReference type="InterPro" id="IPR011990">
    <property type="entry name" value="TPR-like_helical_dom_sf"/>
</dbReference>
<evidence type="ECO:0000313" key="8">
    <source>
        <dbReference type="Proteomes" id="UP001481413"/>
    </source>
</evidence>
<keyword evidence="2" id="KW-0677">Repeat</keyword>
<dbReference type="SMART" id="SM00028">
    <property type="entry name" value="TPR"/>
    <property type="match status" value="4"/>
</dbReference>
<dbReference type="PROSITE" id="PS50005">
    <property type="entry name" value="TPR"/>
    <property type="match status" value="1"/>
</dbReference>
<reference evidence="7 8" key="1">
    <citation type="submission" date="2024-04" db="EMBL/GenBank/DDBJ databases">
        <title>Draft genome sequence of Thalassolituus maritimus NBRC 116585.</title>
        <authorList>
            <person name="Miyakawa T."/>
            <person name="Kusuya Y."/>
            <person name="Miura T."/>
        </authorList>
    </citation>
    <scope>NUCLEOTIDE SEQUENCE [LARGE SCALE GENOMIC DNA]</scope>
    <source>
        <strain evidence="7 8">5NW40-0001</strain>
    </source>
</reference>
<keyword evidence="5" id="KW-1133">Transmembrane helix</keyword>
<keyword evidence="3 4" id="KW-0802">TPR repeat</keyword>
<evidence type="ECO:0000259" key="6">
    <source>
        <dbReference type="Pfam" id="PF18073"/>
    </source>
</evidence>
<accession>A0ABP9ZZZ4</accession>
<evidence type="ECO:0000256" key="3">
    <source>
        <dbReference type="ARBA" id="ARBA00022803"/>
    </source>
</evidence>
<evidence type="ECO:0000256" key="4">
    <source>
        <dbReference type="PROSITE-ProRule" id="PRU00339"/>
    </source>
</evidence>
<dbReference type="InterPro" id="IPR013105">
    <property type="entry name" value="TPR_2"/>
</dbReference>
<dbReference type="Gene3D" id="1.25.40.10">
    <property type="entry name" value="Tetratricopeptide repeat domain"/>
    <property type="match status" value="1"/>
</dbReference>
<comment type="caution">
    <text evidence="7">The sequence shown here is derived from an EMBL/GenBank/DDBJ whole genome shotgun (WGS) entry which is preliminary data.</text>
</comment>
<feature type="transmembrane region" description="Helical" evidence="5">
    <location>
        <begin position="6"/>
        <end position="27"/>
    </location>
</feature>
<keyword evidence="1" id="KW-0479">Metal-binding</keyword>
<sequence length="397" mass="44714">MLSAELFDTAILYVLLLAAVALGWTLGYRYAQQSKKQDYPDWIPSVDFLLAESNDSALENLLKIDQLDDDSIDLLLKLGKSLRDKGELDRAMHLHQKLFARADLERSALYAIQFELACDYSSAGLLDRAERILRDLLEAKGHNRDKAALLLIELLEEEGEWQNIIDLYREKMLPQGSRLSRRVAHAACERAEHAVRQSDFLTVQKLCKQALKIDSGCARAHIVLGDLAYSQNEYREAIRCYLKAAEVDDSSVLSVVEKLSAAFKYSSDYSGLKQHLTEHWIKTGYVPALVASMNVEGSDALPESAVSELLLELKKRPSNQGFLALAEVVLSHRQQLDKSQLLQLYDILRGIVASEPKFVCSSCGFKAKEPHWRCPSCKDWATIKAFVPQPVHQKPEL</sequence>
<keyword evidence="8" id="KW-1185">Reference proteome</keyword>
<keyword evidence="5" id="KW-0472">Membrane</keyword>
<evidence type="ECO:0000256" key="2">
    <source>
        <dbReference type="ARBA" id="ARBA00022737"/>
    </source>
</evidence>
<protein>
    <submittedName>
        <fullName evidence="7">Lipopolysaccharide assembly protein LapB</fullName>
    </submittedName>
</protein>
<evidence type="ECO:0000313" key="7">
    <source>
        <dbReference type="EMBL" id="GAA6145711.1"/>
    </source>
</evidence>
<dbReference type="Proteomes" id="UP001481413">
    <property type="component" value="Unassembled WGS sequence"/>
</dbReference>
<evidence type="ECO:0000256" key="5">
    <source>
        <dbReference type="SAM" id="Phobius"/>
    </source>
</evidence>
<proteinExistence type="predicted"/>
<feature type="repeat" description="TPR" evidence="4">
    <location>
        <begin position="218"/>
        <end position="251"/>
    </location>
</feature>
<gene>
    <name evidence="7" type="primary">lapB</name>
    <name evidence="7" type="ORF">NBRC116585_18290</name>
</gene>
<dbReference type="InterPro" id="IPR019734">
    <property type="entry name" value="TPR_rpt"/>
</dbReference>
<dbReference type="Pfam" id="PF18073">
    <property type="entry name" value="Zn_ribbon_LapB"/>
    <property type="match status" value="1"/>
</dbReference>
<dbReference type="SUPFAM" id="SSF48452">
    <property type="entry name" value="TPR-like"/>
    <property type="match status" value="1"/>
</dbReference>
<evidence type="ECO:0000256" key="1">
    <source>
        <dbReference type="ARBA" id="ARBA00022723"/>
    </source>
</evidence>
<keyword evidence="5" id="KW-0812">Transmembrane</keyword>
<organism evidence="7 8">
    <name type="scientific">Thalassolituus maritimus</name>
    <dbReference type="NCBI Taxonomy" id="484498"/>
    <lineage>
        <taxon>Bacteria</taxon>
        <taxon>Pseudomonadati</taxon>
        <taxon>Pseudomonadota</taxon>
        <taxon>Gammaproteobacteria</taxon>
        <taxon>Oceanospirillales</taxon>
        <taxon>Oceanospirillaceae</taxon>
        <taxon>Thalassolituus</taxon>
    </lineage>
</organism>
<dbReference type="EMBL" id="BAABWH010000004">
    <property type="protein sequence ID" value="GAA6145711.1"/>
    <property type="molecule type" value="Genomic_DNA"/>
</dbReference>
<dbReference type="RefSeq" id="WP_353294769.1">
    <property type="nucleotide sequence ID" value="NZ_BAABWH010000004.1"/>
</dbReference>
<dbReference type="Pfam" id="PF07719">
    <property type="entry name" value="TPR_2"/>
    <property type="match status" value="1"/>
</dbReference>
<dbReference type="InterPro" id="IPR041166">
    <property type="entry name" value="Rubredoxin_2"/>
</dbReference>
<name>A0ABP9ZZZ4_9GAMM</name>
<feature type="domain" description="LapB rubredoxin metal binding" evidence="6">
    <location>
        <begin position="358"/>
        <end position="384"/>
    </location>
</feature>